<dbReference type="AlphaFoldDB" id="A0A2T0UIL7"/>
<reference evidence="8 9" key="1">
    <citation type="submission" date="2018-03" db="EMBL/GenBank/DDBJ databases">
        <title>Genomic Encyclopedia of Type Strains, Phase III (KMG-III): the genomes of soil and plant-associated and newly described type strains.</title>
        <authorList>
            <person name="Whitman W."/>
        </authorList>
    </citation>
    <scope>NUCLEOTIDE SEQUENCE [LARGE SCALE GENOMIC DNA]</scope>
    <source>
        <strain evidence="8 9">CGMCC 4.7067</strain>
    </source>
</reference>
<evidence type="ECO:0000256" key="5">
    <source>
        <dbReference type="ARBA" id="ARBA00050018"/>
    </source>
</evidence>
<dbReference type="GO" id="GO:0050660">
    <property type="term" value="F:flavin adenine dinucleotide binding"/>
    <property type="evidence" value="ECO:0007669"/>
    <property type="project" value="InterPro"/>
</dbReference>
<keyword evidence="2" id="KW-0784">Thiamine biosynthesis</keyword>
<accession>A0A2T0UIL7</accession>
<dbReference type="GO" id="GO:0043799">
    <property type="term" value="F:glycine oxidase activity"/>
    <property type="evidence" value="ECO:0007669"/>
    <property type="project" value="UniProtKB-EC"/>
</dbReference>
<evidence type="ECO:0000256" key="3">
    <source>
        <dbReference type="ARBA" id="ARBA00023002"/>
    </source>
</evidence>
<dbReference type="RefSeq" id="WP_106364982.1">
    <property type="nucleotide sequence ID" value="NZ_PVTJ01000006.1"/>
</dbReference>
<sequence>MRVAVVGGGSIGLAVAWRAAQAGAEVVVHDPEPGSGASRVAAGMIAPVTESHYGETALTPFMAASADAWPAFARELEAASGLPVGFRDIPTVVVGVEDGDRAEVERQTELYRETGRGVEVLGGRAIRKAEPLLSHRVRAGVLASEDRAVDPRAVHAALLVAAECAGVGFAAGEVAEGEVADLGALDADQVVIAAGCGSARFGLPVRPVRGVVLRLRAAAGQAVPRTTVRGYVKGQSVYIVTRENGEVVVGATSDERGFDRTTGTAGAVHDLLRWSIALVPEIAEYHLGEVTVGFRPGTPDNLPIIGRLGPRLTAATGHYRNGIALIPATADATAAILRDEAPETVAPFDPARFGPPVPGPAVPDFGAGPAPAATGFEGSREPRPEPKSAAPDTRVPRGSDSSGLGRFAGSAEHRRAADSSAPESTVPRGSDSSSDREEM</sequence>
<evidence type="ECO:0000256" key="4">
    <source>
        <dbReference type="ARBA" id="ARBA00049872"/>
    </source>
</evidence>
<dbReference type="InterPro" id="IPR036188">
    <property type="entry name" value="FAD/NAD-bd_sf"/>
</dbReference>
<keyword evidence="9" id="KW-1185">Reference proteome</keyword>
<dbReference type="PROSITE" id="PS00065">
    <property type="entry name" value="D_2_HYDROXYACID_DH_1"/>
    <property type="match status" value="1"/>
</dbReference>
<evidence type="ECO:0000313" key="9">
    <source>
        <dbReference type="Proteomes" id="UP000238176"/>
    </source>
</evidence>
<evidence type="ECO:0000256" key="2">
    <source>
        <dbReference type="ARBA" id="ARBA00022977"/>
    </source>
</evidence>
<dbReference type="Proteomes" id="UP000238176">
    <property type="component" value="Unassembled WGS sequence"/>
</dbReference>
<comment type="catalytic activity">
    <reaction evidence="4">
        <text>glycine + O2 + H2O = glyoxylate + H2O2 + NH4(+)</text>
        <dbReference type="Rhea" id="RHEA:11532"/>
        <dbReference type="ChEBI" id="CHEBI:15377"/>
        <dbReference type="ChEBI" id="CHEBI:15379"/>
        <dbReference type="ChEBI" id="CHEBI:16240"/>
        <dbReference type="ChEBI" id="CHEBI:28938"/>
        <dbReference type="ChEBI" id="CHEBI:36655"/>
        <dbReference type="ChEBI" id="CHEBI:57305"/>
        <dbReference type="EC" id="1.4.3.19"/>
    </reaction>
</comment>
<dbReference type="InterPro" id="IPR006076">
    <property type="entry name" value="FAD-dep_OxRdtase"/>
</dbReference>
<dbReference type="UniPathway" id="UPA00060"/>
<feature type="domain" description="FAD dependent oxidoreductase" evidence="7">
    <location>
        <begin position="2"/>
        <end position="335"/>
    </location>
</feature>
<comment type="caution">
    <text evidence="8">The sequence shown here is derived from an EMBL/GenBank/DDBJ whole genome shotgun (WGS) entry which is preliminary data.</text>
</comment>
<dbReference type="GO" id="GO:0009228">
    <property type="term" value="P:thiamine biosynthetic process"/>
    <property type="evidence" value="ECO:0007669"/>
    <property type="project" value="UniProtKB-KW"/>
</dbReference>
<dbReference type="Gene3D" id="3.50.50.60">
    <property type="entry name" value="FAD/NAD(P)-binding domain"/>
    <property type="match status" value="1"/>
</dbReference>
<dbReference type="GO" id="GO:0005737">
    <property type="term" value="C:cytoplasm"/>
    <property type="evidence" value="ECO:0007669"/>
    <property type="project" value="TreeGrafter"/>
</dbReference>
<dbReference type="Pfam" id="PF01266">
    <property type="entry name" value="DAO"/>
    <property type="match status" value="1"/>
</dbReference>
<dbReference type="PANTHER" id="PTHR13847">
    <property type="entry name" value="SARCOSINE DEHYDROGENASE-RELATED"/>
    <property type="match status" value="1"/>
</dbReference>
<name>A0A2T0UIL7_9ACTN</name>
<dbReference type="Gene3D" id="3.30.9.10">
    <property type="entry name" value="D-Amino Acid Oxidase, subunit A, domain 2"/>
    <property type="match status" value="1"/>
</dbReference>
<dbReference type="EC" id="1.4.3.19" evidence="5"/>
<organism evidence="8 9">
    <name type="scientific">Glycomyces artemisiae</name>
    <dbReference type="NCBI Taxonomy" id="1076443"/>
    <lineage>
        <taxon>Bacteria</taxon>
        <taxon>Bacillati</taxon>
        <taxon>Actinomycetota</taxon>
        <taxon>Actinomycetes</taxon>
        <taxon>Glycomycetales</taxon>
        <taxon>Glycomycetaceae</taxon>
        <taxon>Glycomyces</taxon>
    </lineage>
</organism>
<dbReference type="InterPro" id="IPR012727">
    <property type="entry name" value="Gly_oxidase_ThiO"/>
</dbReference>
<dbReference type="PANTHER" id="PTHR13847:SF289">
    <property type="entry name" value="GLYCINE OXIDASE"/>
    <property type="match status" value="1"/>
</dbReference>
<dbReference type="NCBIfam" id="TIGR02352">
    <property type="entry name" value="thiamin_ThiO"/>
    <property type="match status" value="1"/>
</dbReference>
<comment type="pathway">
    <text evidence="1">Cofactor biosynthesis; thiamine diphosphate biosynthesis.</text>
</comment>
<feature type="region of interest" description="Disordered" evidence="6">
    <location>
        <begin position="346"/>
        <end position="439"/>
    </location>
</feature>
<proteinExistence type="predicted"/>
<evidence type="ECO:0000256" key="6">
    <source>
        <dbReference type="SAM" id="MobiDB-lite"/>
    </source>
</evidence>
<keyword evidence="3" id="KW-0560">Oxidoreductase</keyword>
<evidence type="ECO:0000256" key="1">
    <source>
        <dbReference type="ARBA" id="ARBA00004948"/>
    </source>
</evidence>
<dbReference type="OrthoDB" id="3214401at2"/>
<dbReference type="SUPFAM" id="SSF51905">
    <property type="entry name" value="FAD/NAD(P)-binding domain"/>
    <property type="match status" value="1"/>
</dbReference>
<dbReference type="SUPFAM" id="SSF54373">
    <property type="entry name" value="FAD-linked reductases, C-terminal domain"/>
    <property type="match status" value="1"/>
</dbReference>
<dbReference type="EMBL" id="PVTJ01000006">
    <property type="protein sequence ID" value="PRY57789.1"/>
    <property type="molecule type" value="Genomic_DNA"/>
</dbReference>
<feature type="compositionally biased region" description="Low complexity" evidence="6">
    <location>
        <begin position="362"/>
        <end position="373"/>
    </location>
</feature>
<gene>
    <name evidence="8" type="ORF">B0I28_106210</name>
</gene>
<dbReference type="GO" id="GO:0009229">
    <property type="term" value="P:thiamine diphosphate biosynthetic process"/>
    <property type="evidence" value="ECO:0007669"/>
    <property type="project" value="UniProtKB-UniPathway"/>
</dbReference>
<evidence type="ECO:0000259" key="7">
    <source>
        <dbReference type="Pfam" id="PF01266"/>
    </source>
</evidence>
<dbReference type="InterPro" id="IPR029752">
    <property type="entry name" value="D-isomer_DH_CS1"/>
</dbReference>
<protein>
    <recommendedName>
        <fullName evidence="5">glycine oxidase</fullName>
        <ecNumber evidence="5">1.4.3.19</ecNumber>
    </recommendedName>
</protein>
<evidence type="ECO:0000313" key="8">
    <source>
        <dbReference type="EMBL" id="PRY57789.1"/>
    </source>
</evidence>